<dbReference type="AlphaFoldDB" id="A0A7C9P9E2"/>
<organism evidence="2 3">
    <name type="scientific">Sulfuriferula multivorans</name>
    <dbReference type="NCBI Taxonomy" id="1559896"/>
    <lineage>
        <taxon>Bacteria</taxon>
        <taxon>Pseudomonadati</taxon>
        <taxon>Pseudomonadota</taxon>
        <taxon>Betaproteobacteria</taxon>
        <taxon>Nitrosomonadales</taxon>
        <taxon>Sulfuricellaceae</taxon>
        <taxon>Sulfuriferula</taxon>
    </lineage>
</organism>
<gene>
    <name evidence="2" type="ORF">GZ085_12895</name>
</gene>
<name>A0A7C9P9E2_9PROT</name>
<proteinExistence type="predicted"/>
<protein>
    <submittedName>
        <fullName evidence="2">Serine/threonine-protein phosphatase</fullName>
    </submittedName>
</protein>
<evidence type="ECO:0000313" key="3">
    <source>
        <dbReference type="Proteomes" id="UP000483432"/>
    </source>
</evidence>
<accession>A0A7C9P9E2</accession>
<dbReference type="SUPFAM" id="SSF81606">
    <property type="entry name" value="PP2C-like"/>
    <property type="match status" value="1"/>
</dbReference>
<dbReference type="InterPro" id="IPR036457">
    <property type="entry name" value="PPM-type-like_dom_sf"/>
</dbReference>
<reference evidence="2 3" key="1">
    <citation type="submission" date="2019-09" db="EMBL/GenBank/DDBJ databases">
        <title>H2 Metabolism Revealed by Metagenomic Analysis in Subglacial Sediment of East Antarctica.</title>
        <authorList>
            <person name="Yang Z."/>
            <person name="Zhang Y."/>
            <person name="Lv Y."/>
            <person name="Yan W."/>
            <person name="Xiao X."/>
            <person name="Sun B."/>
            <person name="Ma H."/>
        </authorList>
    </citation>
    <scope>NUCLEOTIDE SEQUENCE [LARGE SCALE GENOMIC DNA]</scope>
    <source>
        <strain evidence="2">Bin2_2</strain>
    </source>
</reference>
<evidence type="ECO:0000259" key="1">
    <source>
        <dbReference type="PROSITE" id="PS51746"/>
    </source>
</evidence>
<comment type="caution">
    <text evidence="2">The sequence shown here is derived from an EMBL/GenBank/DDBJ whole genome shotgun (WGS) entry which is preliminary data.</text>
</comment>
<evidence type="ECO:0000313" key="2">
    <source>
        <dbReference type="EMBL" id="NDP49258.1"/>
    </source>
</evidence>
<dbReference type="CDD" id="cd00143">
    <property type="entry name" value="PP2Cc"/>
    <property type="match status" value="1"/>
</dbReference>
<dbReference type="EMBL" id="JAAFGW010000236">
    <property type="protein sequence ID" value="NDP49258.1"/>
    <property type="molecule type" value="Genomic_DNA"/>
</dbReference>
<dbReference type="Proteomes" id="UP000483432">
    <property type="component" value="Unassembled WGS sequence"/>
</dbReference>
<dbReference type="SMART" id="SM00332">
    <property type="entry name" value="PP2Cc"/>
    <property type="match status" value="1"/>
</dbReference>
<dbReference type="PROSITE" id="PS51746">
    <property type="entry name" value="PPM_2"/>
    <property type="match status" value="1"/>
</dbReference>
<feature type="domain" description="PPM-type phosphatase" evidence="1">
    <location>
        <begin position="1"/>
        <end position="237"/>
    </location>
</feature>
<sequence length="257" mass="27806">MRSLNEDSIATVNDLGLLVLSDGMGGYQSGDVASKLTTQVIVEGLTQGLQGKLNHSSDVAAMVKDVVKRANRAIFMEGERRAQRTHGSQEQMMGSTLALLLFRNNHVTLAHVGDSRIYRLRQSQLELLTHDHSLLQEQIDQGMLSTEAAATSHNRHLVTRGLGLESEVDVSVSESEALPGDIYLLCSDGLNDMVDNADIQLVLNSLQSNLPLAARQLVMIANDNGGEDNVSVILAKTGNHPPPIVKKQGFFARLFGG</sequence>
<dbReference type="InterPro" id="IPR001932">
    <property type="entry name" value="PPM-type_phosphatase-like_dom"/>
</dbReference>
<dbReference type="Pfam" id="PF13672">
    <property type="entry name" value="PP2C_2"/>
    <property type="match status" value="1"/>
</dbReference>
<dbReference type="Gene3D" id="3.60.40.10">
    <property type="entry name" value="PPM-type phosphatase domain"/>
    <property type="match status" value="1"/>
</dbReference>
<dbReference type="SMART" id="SM00331">
    <property type="entry name" value="PP2C_SIG"/>
    <property type="match status" value="1"/>
</dbReference>